<dbReference type="OrthoDB" id="539213at2759"/>
<protein>
    <recommendedName>
        <fullName evidence="1">Clr5 domain-containing protein</fullName>
    </recommendedName>
</protein>
<evidence type="ECO:0000259" key="1">
    <source>
        <dbReference type="Pfam" id="PF14420"/>
    </source>
</evidence>
<comment type="caution">
    <text evidence="2">The sequence shown here is derived from an EMBL/GenBank/DDBJ whole genome shotgun (WGS) entry which is preliminary data.</text>
</comment>
<evidence type="ECO:0000313" key="3">
    <source>
        <dbReference type="Proteomes" id="UP000722485"/>
    </source>
</evidence>
<organism evidence="2 3">
    <name type="scientific">Cylindrodendrum hubeiense</name>
    <dbReference type="NCBI Taxonomy" id="595255"/>
    <lineage>
        <taxon>Eukaryota</taxon>
        <taxon>Fungi</taxon>
        <taxon>Dikarya</taxon>
        <taxon>Ascomycota</taxon>
        <taxon>Pezizomycotina</taxon>
        <taxon>Sordariomycetes</taxon>
        <taxon>Hypocreomycetidae</taxon>
        <taxon>Hypocreales</taxon>
        <taxon>Nectriaceae</taxon>
        <taxon>Cylindrodendrum</taxon>
    </lineage>
</organism>
<proteinExistence type="predicted"/>
<dbReference type="Proteomes" id="UP000722485">
    <property type="component" value="Unassembled WGS sequence"/>
</dbReference>
<accession>A0A9P5HBM7</accession>
<dbReference type="AlphaFoldDB" id="A0A9P5HBM7"/>
<name>A0A9P5HBM7_9HYPO</name>
<dbReference type="PANTHER" id="PTHR38788">
    <property type="entry name" value="CLR5 DOMAIN-CONTAINING PROTEIN"/>
    <property type="match status" value="1"/>
</dbReference>
<dbReference type="InterPro" id="IPR025676">
    <property type="entry name" value="Clr5_dom"/>
</dbReference>
<reference evidence="2" key="1">
    <citation type="submission" date="2020-03" db="EMBL/GenBank/DDBJ databases">
        <title>Draft Genome Sequence of Cylindrodendrum hubeiense.</title>
        <authorList>
            <person name="Buettner E."/>
            <person name="Kellner H."/>
        </authorList>
    </citation>
    <scope>NUCLEOTIDE SEQUENCE</scope>
    <source>
        <strain evidence="2">IHI 201604</strain>
    </source>
</reference>
<dbReference type="PANTHER" id="PTHR38788:SF3">
    <property type="entry name" value="CLR5 DOMAIN-CONTAINING PROTEIN"/>
    <property type="match status" value="1"/>
</dbReference>
<dbReference type="Pfam" id="PF14420">
    <property type="entry name" value="Clr5"/>
    <property type="match status" value="1"/>
</dbReference>
<feature type="domain" description="Clr5" evidence="1">
    <location>
        <begin position="8"/>
        <end position="61"/>
    </location>
</feature>
<gene>
    <name evidence="2" type="ORF">G7Z17_g3024</name>
</gene>
<keyword evidence="3" id="KW-1185">Reference proteome</keyword>
<evidence type="ECO:0000313" key="2">
    <source>
        <dbReference type="EMBL" id="KAF7554277.1"/>
    </source>
</evidence>
<dbReference type="EMBL" id="JAANBB010000034">
    <property type="protein sequence ID" value="KAF7554277.1"/>
    <property type="molecule type" value="Genomic_DNA"/>
</dbReference>
<sequence>MPRHPKKSPEEWDVQKERIRTYYVVEKKTLNETIDLMKTYYGFDASKREYVRRLALWKLPKYVKKQDWRIIHERNSAQKDTLPFHQGTYHTLAIS</sequence>